<dbReference type="AlphaFoldDB" id="A0A815V9H8"/>
<name>A0A815V9H8_9BILA</name>
<reference evidence="2" key="1">
    <citation type="submission" date="2021-02" db="EMBL/GenBank/DDBJ databases">
        <authorList>
            <person name="Nowell W R."/>
        </authorList>
    </citation>
    <scope>NUCLEOTIDE SEQUENCE</scope>
</reference>
<comment type="caution">
    <text evidence="2">The sequence shown here is derived from an EMBL/GenBank/DDBJ whole genome shotgun (WGS) entry which is preliminary data.</text>
</comment>
<organism evidence="2 3">
    <name type="scientific">Rotaria sordida</name>
    <dbReference type="NCBI Taxonomy" id="392033"/>
    <lineage>
        <taxon>Eukaryota</taxon>
        <taxon>Metazoa</taxon>
        <taxon>Spiralia</taxon>
        <taxon>Gnathifera</taxon>
        <taxon>Rotifera</taxon>
        <taxon>Eurotatoria</taxon>
        <taxon>Bdelloidea</taxon>
        <taxon>Philodinida</taxon>
        <taxon>Philodinidae</taxon>
        <taxon>Rotaria</taxon>
    </lineage>
</organism>
<evidence type="ECO:0000256" key="1">
    <source>
        <dbReference type="SAM" id="MobiDB-lite"/>
    </source>
</evidence>
<sequence length="271" mass="31629">MKIEDNRYSSRIDRKLYLALSNSGFYSDCVQSGMKSFNITSLVDDNNNVNDDMINIFENYFNDLRLNKKFLECEIQEQFNQSITELFRRYNSLTSLKYVNSFNKKAVGDKASDCCFTFKNININKKEEHEALQDFIVCVGELKSPTNSINSKESMGQLLRYLALILDVQKRVKIYGFLTNVKFIKFFYVTKDPHSSSCHYYESDDKLEMISGLPKPSSSSSSSTNSKASDKQPEEYRFHRNAWSIFITFLTMNWNFYEYPGRSFRMFVTAS</sequence>
<dbReference type="Proteomes" id="UP000663864">
    <property type="component" value="Unassembled WGS sequence"/>
</dbReference>
<gene>
    <name evidence="2" type="ORF">ZHD862_LOCUS38704</name>
</gene>
<evidence type="ECO:0000313" key="3">
    <source>
        <dbReference type="Proteomes" id="UP000663864"/>
    </source>
</evidence>
<protein>
    <submittedName>
        <fullName evidence="2">Uncharacterized protein</fullName>
    </submittedName>
</protein>
<proteinExistence type="predicted"/>
<feature type="region of interest" description="Disordered" evidence="1">
    <location>
        <begin position="212"/>
        <end position="233"/>
    </location>
</feature>
<evidence type="ECO:0000313" key="2">
    <source>
        <dbReference type="EMBL" id="CAF1530124.1"/>
    </source>
</evidence>
<accession>A0A815V9H8</accession>
<dbReference type="EMBL" id="CAJNOT010010376">
    <property type="protein sequence ID" value="CAF1530124.1"/>
    <property type="molecule type" value="Genomic_DNA"/>
</dbReference>